<feature type="signal peptide" evidence="4">
    <location>
        <begin position="1"/>
        <end position="28"/>
    </location>
</feature>
<feature type="chain" id="PRO_5014520449" evidence="4">
    <location>
        <begin position="29"/>
        <end position="496"/>
    </location>
</feature>
<dbReference type="CDD" id="cd08494">
    <property type="entry name" value="PBP2_NikA_DppA_OppA_like_6"/>
    <property type="match status" value="1"/>
</dbReference>
<keyword evidence="8" id="KW-1185">Reference proteome</keyword>
<dbReference type="InterPro" id="IPR006311">
    <property type="entry name" value="TAT_signal"/>
</dbReference>
<dbReference type="Gene3D" id="3.10.105.10">
    <property type="entry name" value="Dipeptide-binding Protein, Domain 3"/>
    <property type="match status" value="1"/>
</dbReference>
<dbReference type="Gene3D" id="3.90.76.10">
    <property type="entry name" value="Dipeptide-binding Protein, Domain 1"/>
    <property type="match status" value="1"/>
</dbReference>
<dbReference type="Pfam" id="PF00496">
    <property type="entry name" value="SBP_bac_5"/>
    <property type="match status" value="1"/>
</dbReference>
<dbReference type="STRING" id="53254.SAMN05660750_04799"/>
<dbReference type="PANTHER" id="PTHR30290">
    <property type="entry name" value="PERIPLASMIC BINDING COMPONENT OF ABC TRANSPORTER"/>
    <property type="match status" value="1"/>
</dbReference>
<dbReference type="RefSeq" id="WP_055730923.1">
    <property type="nucleotide sequence ID" value="NZ_FUYX01000020.1"/>
</dbReference>
<dbReference type="GO" id="GO:0043190">
    <property type="term" value="C:ATP-binding cassette (ABC) transporter complex"/>
    <property type="evidence" value="ECO:0007669"/>
    <property type="project" value="InterPro"/>
</dbReference>
<sequence length="496" mass="54356">MTTRRELLAGAGLLALAAQLPVVALAQAKDSVTIAQTLEPPTLDPTSGAAQAIREVTLQNIFEGLVKMDRAGKLQPCLAESWQIGDDNVTYRFKLRQGAKFHDDTPFTAEQVKFSFERAVAPDSTNAQRQLFTPIAEIATPDPATVVIKLKQPTANFLYGLAWGDAVIVAPATAANNKTNPVGTGPFKFVRWNRGDRLELARFDGYWGEKPALAKATFRFMSDPQAQVAALRAGDVDAHTNLSAPEAVPQLKADPKLKVTIGGTEGETILAINNGKPPFDNLKVRQAIAHALDRKTIALGVYGFDVQLIGSHFSPLHPAYVDLTGTYPYDPAKAKALLAEAGFPNGFNCTLKLPPPSYARRSGEIVAALLAQIGINAAIEPLEFPQWLERVFRNKDYDLSIIAHTEPLDIDIYARDGYYFQYKDPEFKALIAKIAETLPEAERNALYKQAQEKLARDAVNGFLFILPKITVANAALEGMWTDWPLPVTPLAELRWR</sequence>
<reference evidence="7 9" key="2">
    <citation type="submission" date="2017-02" db="EMBL/GenBank/DDBJ databases">
        <authorList>
            <person name="Peterson S.W."/>
        </authorList>
    </citation>
    <scope>NUCLEOTIDE SEQUENCE [LARGE SCALE GENOMIC DNA]</scope>
    <source>
        <strain evidence="7 9">DSM 9653</strain>
    </source>
</reference>
<evidence type="ECO:0000259" key="5">
    <source>
        <dbReference type="Pfam" id="PF00496"/>
    </source>
</evidence>
<dbReference type="OrthoDB" id="9803988at2"/>
<dbReference type="EMBL" id="FUYX01000020">
    <property type="protein sequence ID" value="SKC14957.1"/>
    <property type="molecule type" value="Genomic_DNA"/>
</dbReference>
<accession>A0A0Q3KDD0</accession>
<evidence type="ECO:0000313" key="7">
    <source>
        <dbReference type="EMBL" id="SKC14957.1"/>
    </source>
</evidence>
<comment type="similarity">
    <text evidence="2">Belongs to the bacterial solute-binding protein 5 family.</text>
</comment>
<dbReference type="Proteomes" id="UP000190130">
    <property type="component" value="Unassembled WGS sequence"/>
</dbReference>
<evidence type="ECO:0000256" key="4">
    <source>
        <dbReference type="SAM" id="SignalP"/>
    </source>
</evidence>
<dbReference type="InterPro" id="IPR000914">
    <property type="entry name" value="SBP_5_dom"/>
</dbReference>
<organism evidence="6 8">
    <name type="scientific">Bosea thiooxidans</name>
    <dbReference type="NCBI Taxonomy" id="53254"/>
    <lineage>
        <taxon>Bacteria</taxon>
        <taxon>Pseudomonadati</taxon>
        <taxon>Pseudomonadota</taxon>
        <taxon>Alphaproteobacteria</taxon>
        <taxon>Hyphomicrobiales</taxon>
        <taxon>Boseaceae</taxon>
        <taxon>Bosea</taxon>
    </lineage>
</organism>
<dbReference type="Gene3D" id="3.40.190.10">
    <property type="entry name" value="Periplasmic binding protein-like II"/>
    <property type="match status" value="1"/>
</dbReference>
<evidence type="ECO:0000313" key="6">
    <source>
        <dbReference type="EMBL" id="KQK27787.1"/>
    </source>
</evidence>
<dbReference type="GO" id="GO:0030288">
    <property type="term" value="C:outer membrane-bounded periplasmic space"/>
    <property type="evidence" value="ECO:0007669"/>
    <property type="project" value="UniProtKB-ARBA"/>
</dbReference>
<dbReference type="SUPFAM" id="SSF53850">
    <property type="entry name" value="Periplasmic binding protein-like II"/>
    <property type="match status" value="1"/>
</dbReference>
<evidence type="ECO:0000313" key="9">
    <source>
        <dbReference type="Proteomes" id="UP000190130"/>
    </source>
</evidence>
<dbReference type="InterPro" id="IPR039424">
    <property type="entry name" value="SBP_5"/>
</dbReference>
<dbReference type="AlphaFoldDB" id="A0A0Q3KDD0"/>
<dbReference type="PROSITE" id="PS51318">
    <property type="entry name" value="TAT"/>
    <property type="match status" value="1"/>
</dbReference>
<dbReference type="InterPro" id="IPR030678">
    <property type="entry name" value="Peptide/Ni-bd"/>
</dbReference>
<keyword evidence="3 4" id="KW-0732">Signal</keyword>
<dbReference type="GO" id="GO:0015833">
    <property type="term" value="P:peptide transport"/>
    <property type="evidence" value="ECO:0007669"/>
    <property type="project" value="TreeGrafter"/>
</dbReference>
<evidence type="ECO:0000256" key="1">
    <source>
        <dbReference type="ARBA" id="ARBA00004418"/>
    </source>
</evidence>
<reference evidence="6 8" key="1">
    <citation type="submission" date="2015-10" db="EMBL/GenBank/DDBJ databases">
        <title>Draft genome of Bosea thiooxidans.</title>
        <authorList>
            <person name="Wang X."/>
        </authorList>
    </citation>
    <scope>NUCLEOTIDE SEQUENCE [LARGE SCALE GENOMIC DNA]</scope>
    <source>
        <strain evidence="6 8">CGMCC 9174</strain>
    </source>
</reference>
<evidence type="ECO:0000256" key="2">
    <source>
        <dbReference type="ARBA" id="ARBA00005695"/>
    </source>
</evidence>
<feature type="domain" description="Solute-binding protein family 5" evidence="5">
    <location>
        <begin position="73"/>
        <end position="404"/>
    </location>
</feature>
<protein>
    <submittedName>
        <fullName evidence="6">ABC transporter substrate-binding protein</fullName>
    </submittedName>
    <submittedName>
        <fullName evidence="7">Peptide/nickel transport system substrate-binding protein</fullName>
    </submittedName>
</protein>
<dbReference type="EMBL" id="LMAR01000093">
    <property type="protein sequence ID" value="KQK27787.1"/>
    <property type="molecule type" value="Genomic_DNA"/>
</dbReference>
<dbReference type="GO" id="GO:1904680">
    <property type="term" value="F:peptide transmembrane transporter activity"/>
    <property type="evidence" value="ECO:0007669"/>
    <property type="project" value="TreeGrafter"/>
</dbReference>
<comment type="subcellular location">
    <subcellularLocation>
        <location evidence="1">Periplasm</location>
    </subcellularLocation>
</comment>
<proteinExistence type="inferred from homology"/>
<dbReference type="PIRSF" id="PIRSF002741">
    <property type="entry name" value="MppA"/>
    <property type="match status" value="1"/>
</dbReference>
<evidence type="ECO:0000256" key="3">
    <source>
        <dbReference type="ARBA" id="ARBA00022729"/>
    </source>
</evidence>
<evidence type="ECO:0000313" key="8">
    <source>
        <dbReference type="Proteomes" id="UP000051562"/>
    </source>
</evidence>
<dbReference type="PANTHER" id="PTHR30290:SF38">
    <property type="entry name" value="D,D-DIPEPTIDE-BINDING PERIPLASMIC PROTEIN DDPA-RELATED"/>
    <property type="match status" value="1"/>
</dbReference>
<name>A0A0Q3KDD0_9HYPH</name>
<gene>
    <name evidence="6" type="ORF">ARD30_24910</name>
    <name evidence="7" type="ORF">SAMN05660750_04799</name>
</gene>
<dbReference type="Proteomes" id="UP000051562">
    <property type="component" value="Unassembled WGS sequence"/>
</dbReference>